<feature type="region of interest" description="Disordered" evidence="1">
    <location>
        <begin position="637"/>
        <end position="752"/>
    </location>
</feature>
<feature type="region of interest" description="Disordered" evidence="1">
    <location>
        <begin position="1"/>
        <end position="56"/>
    </location>
</feature>
<feature type="compositionally biased region" description="Low complexity" evidence="1">
    <location>
        <begin position="804"/>
        <end position="829"/>
    </location>
</feature>
<dbReference type="Gene3D" id="3.30.1370.50">
    <property type="entry name" value="R3H-like domain"/>
    <property type="match status" value="1"/>
</dbReference>
<evidence type="ECO:0000313" key="3">
    <source>
        <dbReference type="EMBL" id="KAL0250457.1"/>
    </source>
</evidence>
<feature type="compositionally biased region" description="Polar residues" evidence="1">
    <location>
        <begin position="182"/>
        <end position="193"/>
    </location>
</feature>
<comment type="caution">
    <text evidence="3">The sequence shown here is derived from an EMBL/GenBank/DDBJ whole genome shotgun (WGS) entry which is preliminary data.</text>
</comment>
<feature type="domain" description="SUZ" evidence="2">
    <location>
        <begin position="147"/>
        <end position="222"/>
    </location>
</feature>
<feature type="compositionally biased region" description="Low complexity" evidence="1">
    <location>
        <begin position="471"/>
        <end position="483"/>
    </location>
</feature>
<sequence>MPSAPSPTLATPKPLPPAPMPDGCVPPPPATLTMHSRFTPTPSPPSPPAPRPAHVGLGLLHGEEQLKNALQSKDRMFLLVLAKELEAFVARAAATATAAHSAQIAATPTSKFQRMLVYKAAEWYGLKAAAGPEASMAVGVLGPLDEKSPTLRLADLVPAAPSLTQKFRIMQRTPALGERPDSASSSDMQSNTADARANRWKTLEEREAAYAAAREKIYGKSGDVEESASISKTEGEPPSRAAAALEDDIDPVPRRRYPAGGQFEVVYPSLYHPPKGSHTPSPAPGMADQYQQNLYGYQQTMGYTYQMDMNSYPLAGQMPGGGYAHPPPQQAQPQQGYAMQSYMDNQYNMSQPQQTYPVPGWQQPQGGGAYPQMTPNQQYSLMQAAQQNGQWQYQQMVNQPMPMIPQGMQYPAGPAFGYPSSQPLQPLQRPAAMYPSLVQPSPQRPGPQPHSSASSSISSQSYQDGSRPHSRGSTTSTRSAASSVRLGAMYPAAQGPGPGYRQKGMKPQGLNGMTSLGPEGKRTRGHSPSQSSTTTTASSHSSRRTSSINVPPPSQHQLPQRPDWAANNVPYHPSPIIANPSVSDASSLHHQVAVALGPNTAEFPPLLRSSTAAEPMQVERAKMRPMNGSVWNGGGAVASGGKSLTSGPPLLSGQGIPPVEPRVSVLPGPRAYTHPLSDNQTQTQTQTQIAQSQLQLNNDDPDFPRRAPSKSAAALYDPSAPRPSISQSAAAAGASQGSRPSSPGLNHGGDGDAAAAAAVAVFSGDTDHGQGLLSPEEVIEAKLAAVSLSAGVSIGPPPTKHPQSHQQPQQQAAQTAHAAASYAKIVQRD</sequence>
<feature type="region of interest" description="Disordered" evidence="1">
    <location>
        <begin position="436"/>
        <end position="570"/>
    </location>
</feature>
<feature type="compositionally biased region" description="Low complexity" evidence="1">
    <location>
        <begin position="680"/>
        <end position="695"/>
    </location>
</feature>
<reference evidence="3" key="1">
    <citation type="submission" date="2015-01" db="EMBL/GenBank/DDBJ databases">
        <authorList>
            <consortium name="The Broad Institute Genomics Platform"/>
            <person name="Cuomo C."/>
            <person name="Litvintseva A."/>
            <person name="Chen Y."/>
            <person name="Heitman J."/>
            <person name="Sun S."/>
            <person name="Springer D."/>
            <person name="Dromer F."/>
            <person name="Young S."/>
            <person name="Zeng Q."/>
            <person name="Gargeya S."/>
            <person name="Abouelleil A."/>
            <person name="Alvarado L."/>
            <person name="Chapman S.B."/>
            <person name="Gainer-Dewar J."/>
            <person name="Goldberg J."/>
            <person name="Griggs A."/>
            <person name="Gujja S."/>
            <person name="Hansen M."/>
            <person name="Howarth C."/>
            <person name="Imamovic A."/>
            <person name="Larimer J."/>
            <person name="Murphy C."/>
            <person name="Naylor J."/>
            <person name="Pearson M."/>
            <person name="Priest M."/>
            <person name="Roberts A."/>
            <person name="Saif S."/>
            <person name="Shea T."/>
            <person name="Sykes S."/>
            <person name="Wortman J."/>
            <person name="Nusbaum C."/>
            <person name="Birren B."/>
        </authorList>
    </citation>
    <scope>NUCLEOTIDE SEQUENCE</scope>
    <source>
        <strain evidence="3">IND107</strain>
    </source>
</reference>
<dbReference type="InterPro" id="IPR036867">
    <property type="entry name" value="R3H_dom_sf"/>
</dbReference>
<evidence type="ECO:0000256" key="1">
    <source>
        <dbReference type="SAM" id="MobiDB-lite"/>
    </source>
</evidence>
<proteinExistence type="predicted"/>
<dbReference type="SUPFAM" id="SSF82708">
    <property type="entry name" value="R3H domain"/>
    <property type="match status" value="1"/>
</dbReference>
<evidence type="ECO:0000259" key="2">
    <source>
        <dbReference type="PROSITE" id="PS51673"/>
    </source>
</evidence>
<dbReference type="Pfam" id="PF12752">
    <property type="entry name" value="SUZ"/>
    <property type="match status" value="1"/>
</dbReference>
<evidence type="ECO:0000313" key="4">
    <source>
        <dbReference type="Proteomes" id="UP000054399"/>
    </source>
</evidence>
<dbReference type="EMBL" id="ATAM02000004">
    <property type="protein sequence ID" value="KAL0250457.1"/>
    <property type="molecule type" value="Genomic_DNA"/>
</dbReference>
<accession>A0ABR3BU36</accession>
<feature type="region of interest" description="Disordered" evidence="1">
    <location>
        <begin position="790"/>
        <end position="829"/>
    </location>
</feature>
<feature type="compositionally biased region" description="Low complexity" evidence="1">
    <location>
        <begin position="527"/>
        <end position="547"/>
    </location>
</feature>
<organism evidence="3 4">
    <name type="scientific">Cryptococcus tetragattii IND107</name>
    <dbReference type="NCBI Taxonomy" id="1296105"/>
    <lineage>
        <taxon>Eukaryota</taxon>
        <taxon>Fungi</taxon>
        <taxon>Dikarya</taxon>
        <taxon>Basidiomycota</taxon>
        <taxon>Agaricomycotina</taxon>
        <taxon>Tremellomycetes</taxon>
        <taxon>Tremellales</taxon>
        <taxon>Cryptococcaceae</taxon>
        <taxon>Cryptococcus</taxon>
        <taxon>Cryptococcus gattii species complex</taxon>
    </lineage>
</organism>
<protein>
    <recommendedName>
        <fullName evidence="2">SUZ domain-containing protein</fullName>
    </recommendedName>
</protein>
<feature type="region of interest" description="Disordered" evidence="1">
    <location>
        <begin position="221"/>
        <end position="253"/>
    </location>
</feature>
<dbReference type="InterPro" id="IPR024771">
    <property type="entry name" value="SUZ"/>
</dbReference>
<feature type="compositionally biased region" description="Pro residues" evidence="1">
    <location>
        <begin position="41"/>
        <end position="51"/>
    </location>
</feature>
<feature type="region of interest" description="Disordered" evidence="1">
    <location>
        <begin position="174"/>
        <end position="197"/>
    </location>
</feature>
<gene>
    <name evidence="3" type="ORF">I308_102634</name>
</gene>
<dbReference type="RefSeq" id="XP_066614644.1">
    <property type="nucleotide sequence ID" value="XM_066757175.1"/>
</dbReference>
<dbReference type="Proteomes" id="UP000054399">
    <property type="component" value="Unassembled WGS sequence"/>
</dbReference>
<feature type="compositionally biased region" description="Low complexity" evidence="1">
    <location>
        <begin position="451"/>
        <end position="461"/>
    </location>
</feature>
<reference evidence="3" key="2">
    <citation type="submission" date="2024-01" db="EMBL/GenBank/DDBJ databases">
        <title>Comparative genomics of Cryptococcus and Kwoniella reveals pathogenesis evolution and contrasting modes of karyotype evolution via chromosome fusion or intercentromeric recombination.</title>
        <authorList>
            <person name="Coelho M.A."/>
            <person name="David-Palma M."/>
            <person name="Shea T."/>
            <person name="Bowers K."/>
            <person name="Mcginley-Smith S."/>
            <person name="Mohammad A.W."/>
            <person name="Gnirke A."/>
            <person name="Yurkov A.M."/>
            <person name="Nowrousian M."/>
            <person name="Sun S."/>
            <person name="Cuomo C.A."/>
            <person name="Heitman J."/>
        </authorList>
    </citation>
    <scope>NUCLEOTIDE SEQUENCE</scope>
    <source>
        <strain evidence="3">IND107</strain>
    </source>
</reference>
<name>A0ABR3BU36_9TREE</name>
<dbReference type="PROSITE" id="PS51673">
    <property type="entry name" value="SUZ"/>
    <property type="match status" value="1"/>
</dbReference>
<feature type="compositionally biased region" description="Low complexity" evidence="1">
    <location>
        <begin position="723"/>
        <end position="744"/>
    </location>
</feature>
<feature type="compositionally biased region" description="Low complexity" evidence="1">
    <location>
        <begin position="1"/>
        <end position="12"/>
    </location>
</feature>
<keyword evidence="4" id="KW-1185">Reference proteome</keyword>
<feature type="compositionally biased region" description="Pro residues" evidence="1">
    <location>
        <begin position="13"/>
        <end position="30"/>
    </location>
</feature>
<dbReference type="GeneID" id="91989490"/>